<evidence type="ECO:0000256" key="2">
    <source>
        <dbReference type="SAM" id="SignalP"/>
    </source>
</evidence>
<dbReference type="Proteomes" id="UP001054945">
    <property type="component" value="Unassembled WGS sequence"/>
</dbReference>
<reference evidence="3 4" key="1">
    <citation type="submission" date="2021-06" db="EMBL/GenBank/DDBJ databases">
        <title>Caerostris extrusa draft genome.</title>
        <authorList>
            <person name="Kono N."/>
            <person name="Arakawa K."/>
        </authorList>
    </citation>
    <scope>NUCLEOTIDE SEQUENCE [LARGE SCALE GENOMIC DNA]</scope>
</reference>
<dbReference type="AlphaFoldDB" id="A0AAV4MN85"/>
<feature type="compositionally biased region" description="Polar residues" evidence="1">
    <location>
        <begin position="49"/>
        <end position="69"/>
    </location>
</feature>
<evidence type="ECO:0008006" key="5">
    <source>
        <dbReference type="Google" id="ProtNLM"/>
    </source>
</evidence>
<keyword evidence="4" id="KW-1185">Reference proteome</keyword>
<evidence type="ECO:0000313" key="3">
    <source>
        <dbReference type="EMBL" id="GIX74002.1"/>
    </source>
</evidence>
<accession>A0AAV4MN85</accession>
<feature type="signal peptide" evidence="2">
    <location>
        <begin position="1"/>
        <end position="19"/>
    </location>
</feature>
<gene>
    <name evidence="3" type="ORF">CEXT_648521</name>
</gene>
<evidence type="ECO:0000313" key="4">
    <source>
        <dbReference type="Proteomes" id="UP001054945"/>
    </source>
</evidence>
<protein>
    <recommendedName>
        <fullName evidence="5">Secreted protein</fullName>
    </recommendedName>
</protein>
<evidence type="ECO:0000256" key="1">
    <source>
        <dbReference type="SAM" id="MobiDB-lite"/>
    </source>
</evidence>
<comment type="caution">
    <text evidence="3">The sequence shown here is derived from an EMBL/GenBank/DDBJ whole genome shotgun (WGS) entry which is preliminary data.</text>
</comment>
<dbReference type="EMBL" id="BPLR01020015">
    <property type="protein sequence ID" value="GIX74002.1"/>
    <property type="molecule type" value="Genomic_DNA"/>
</dbReference>
<organism evidence="3 4">
    <name type="scientific">Caerostris extrusa</name>
    <name type="common">Bark spider</name>
    <name type="synonym">Caerostris bankana</name>
    <dbReference type="NCBI Taxonomy" id="172846"/>
    <lineage>
        <taxon>Eukaryota</taxon>
        <taxon>Metazoa</taxon>
        <taxon>Ecdysozoa</taxon>
        <taxon>Arthropoda</taxon>
        <taxon>Chelicerata</taxon>
        <taxon>Arachnida</taxon>
        <taxon>Araneae</taxon>
        <taxon>Araneomorphae</taxon>
        <taxon>Entelegynae</taxon>
        <taxon>Araneoidea</taxon>
        <taxon>Araneidae</taxon>
        <taxon>Caerostris</taxon>
    </lineage>
</organism>
<feature type="region of interest" description="Disordered" evidence="1">
    <location>
        <begin position="35"/>
        <end position="71"/>
    </location>
</feature>
<sequence length="83" mass="9778">MKFIHVMTIVLLCIPILNTYQRDAVYGRTRWRQQRHFGDVGGRNHRQATQRTPSPQGKSTTTYPFQSTTDETKKLRIKIPEYL</sequence>
<name>A0AAV4MN85_CAEEX</name>
<feature type="chain" id="PRO_5043427855" description="Secreted protein" evidence="2">
    <location>
        <begin position="20"/>
        <end position="83"/>
    </location>
</feature>
<proteinExistence type="predicted"/>
<keyword evidence="2" id="KW-0732">Signal</keyword>